<evidence type="ECO:0000313" key="2">
    <source>
        <dbReference type="Proteomes" id="UP001054821"/>
    </source>
</evidence>
<dbReference type="EMBL" id="JAJFAZ020000007">
    <property type="protein sequence ID" value="KAI5317575.1"/>
    <property type="molecule type" value="Genomic_DNA"/>
</dbReference>
<dbReference type="AlphaFoldDB" id="A0AAD4YQH8"/>
<proteinExistence type="predicted"/>
<dbReference type="Proteomes" id="UP001054821">
    <property type="component" value="Chromosome 7"/>
</dbReference>
<organism evidence="1 2">
    <name type="scientific">Prunus dulcis</name>
    <name type="common">Almond</name>
    <name type="synonym">Amygdalus dulcis</name>
    <dbReference type="NCBI Taxonomy" id="3755"/>
    <lineage>
        <taxon>Eukaryota</taxon>
        <taxon>Viridiplantae</taxon>
        <taxon>Streptophyta</taxon>
        <taxon>Embryophyta</taxon>
        <taxon>Tracheophyta</taxon>
        <taxon>Spermatophyta</taxon>
        <taxon>Magnoliopsida</taxon>
        <taxon>eudicotyledons</taxon>
        <taxon>Gunneridae</taxon>
        <taxon>Pentapetalae</taxon>
        <taxon>rosids</taxon>
        <taxon>fabids</taxon>
        <taxon>Rosales</taxon>
        <taxon>Rosaceae</taxon>
        <taxon>Amygdaloideae</taxon>
        <taxon>Amygdaleae</taxon>
        <taxon>Prunus</taxon>
    </lineage>
</organism>
<evidence type="ECO:0000313" key="1">
    <source>
        <dbReference type="EMBL" id="KAI5317575.1"/>
    </source>
</evidence>
<protein>
    <submittedName>
        <fullName evidence="1">Uncharacterized protein</fullName>
    </submittedName>
</protein>
<name>A0AAD4YQH8_PRUDU</name>
<sequence length="143" mass="15698">MQHAGNTQAARRQIVQAIGWHVVRRVLAGRVGMVLTDCASSWLAGCDSCWQFCVGSYIGNCEEKFQQMCSDIKGMSGQLRMVMAEWHACDASCGEGNVSGRSGWLPCTFVGIQHGMMACHGLDIDTWRQEQKGSLENRSSLVP</sequence>
<comment type="caution">
    <text evidence="1">The sequence shown here is derived from an EMBL/GenBank/DDBJ whole genome shotgun (WGS) entry which is preliminary data.</text>
</comment>
<keyword evidence="2" id="KW-1185">Reference proteome</keyword>
<accession>A0AAD4YQH8</accession>
<reference evidence="1 2" key="1">
    <citation type="journal article" date="2022" name="G3 (Bethesda)">
        <title>Whole-genome sequence and methylome profiling of the almond [Prunus dulcis (Mill.) D.A. Webb] cultivar 'Nonpareil'.</title>
        <authorList>
            <person name="D'Amico-Willman K.M."/>
            <person name="Ouma W.Z."/>
            <person name="Meulia T."/>
            <person name="Sideli G.M."/>
            <person name="Gradziel T.M."/>
            <person name="Fresnedo-Ramirez J."/>
        </authorList>
    </citation>
    <scope>NUCLEOTIDE SEQUENCE [LARGE SCALE GENOMIC DNA]</scope>
    <source>
        <strain evidence="1">Clone GOH B32 T37-40</strain>
    </source>
</reference>
<gene>
    <name evidence="1" type="ORF">L3X38_037282</name>
</gene>